<dbReference type="AlphaFoldDB" id="A0A8S2UZ39"/>
<dbReference type="Proteomes" id="UP000681967">
    <property type="component" value="Unassembled WGS sequence"/>
</dbReference>
<evidence type="ECO:0000313" key="2">
    <source>
        <dbReference type="Proteomes" id="UP000681967"/>
    </source>
</evidence>
<sequence length="224" mass="25820">MEDSPSSSTGEFWSSLLRIKDSNDVYEPFVQCTICQQILSYDINLPKSTMPIDCYTNKIATVSSDDKRMVTLACSKCCAFDMRSFNSGLMKTIKPSADILIPDRTNISRTIKQIANEHRLKMNEILRQELKQMFNNYNLLDLMATDYGNCVRKILRIVFSGDVLKSSILPPGKPHFRCQPLDQDHFKICMGISFYQALLRRKLIDFLIEERRPESTKEARQSIQ</sequence>
<accession>A0A8S2UZ39</accession>
<dbReference type="EMBL" id="CAJOBH010044122">
    <property type="protein sequence ID" value="CAF4344993.1"/>
    <property type="molecule type" value="Genomic_DNA"/>
</dbReference>
<evidence type="ECO:0000313" key="1">
    <source>
        <dbReference type="EMBL" id="CAF4344993.1"/>
    </source>
</evidence>
<proteinExistence type="predicted"/>
<name>A0A8S2UZ39_9BILA</name>
<gene>
    <name evidence="1" type="ORF">BYL167_LOCUS29258</name>
</gene>
<reference evidence="1" key="1">
    <citation type="submission" date="2021-02" db="EMBL/GenBank/DDBJ databases">
        <authorList>
            <person name="Nowell W R."/>
        </authorList>
    </citation>
    <scope>NUCLEOTIDE SEQUENCE</scope>
</reference>
<comment type="caution">
    <text evidence="1">The sequence shown here is derived from an EMBL/GenBank/DDBJ whole genome shotgun (WGS) entry which is preliminary data.</text>
</comment>
<organism evidence="1 2">
    <name type="scientific">Rotaria magnacalcarata</name>
    <dbReference type="NCBI Taxonomy" id="392030"/>
    <lineage>
        <taxon>Eukaryota</taxon>
        <taxon>Metazoa</taxon>
        <taxon>Spiralia</taxon>
        <taxon>Gnathifera</taxon>
        <taxon>Rotifera</taxon>
        <taxon>Eurotatoria</taxon>
        <taxon>Bdelloidea</taxon>
        <taxon>Philodinida</taxon>
        <taxon>Philodinidae</taxon>
        <taxon>Rotaria</taxon>
    </lineage>
</organism>
<protein>
    <submittedName>
        <fullName evidence="1">Uncharacterized protein</fullName>
    </submittedName>
</protein>